<dbReference type="PROSITE" id="PS50157">
    <property type="entry name" value="ZINC_FINGER_C2H2_2"/>
    <property type="match status" value="3"/>
</dbReference>
<dbReference type="InterPro" id="IPR013087">
    <property type="entry name" value="Znf_C2H2_type"/>
</dbReference>
<keyword evidence="4 9" id="KW-0863">Zinc-finger</keyword>
<evidence type="ECO:0000256" key="1">
    <source>
        <dbReference type="ARBA" id="ARBA00004123"/>
    </source>
</evidence>
<evidence type="ECO:0000256" key="4">
    <source>
        <dbReference type="ARBA" id="ARBA00022771"/>
    </source>
</evidence>
<organism evidence="12 13">
    <name type="scientific">Aplysia californica</name>
    <name type="common">California sea hare</name>
    <dbReference type="NCBI Taxonomy" id="6500"/>
    <lineage>
        <taxon>Eukaryota</taxon>
        <taxon>Metazoa</taxon>
        <taxon>Spiralia</taxon>
        <taxon>Lophotrochozoa</taxon>
        <taxon>Mollusca</taxon>
        <taxon>Gastropoda</taxon>
        <taxon>Heterobranchia</taxon>
        <taxon>Euthyneura</taxon>
        <taxon>Tectipleura</taxon>
        <taxon>Aplysiida</taxon>
        <taxon>Aplysioidea</taxon>
        <taxon>Aplysiidae</taxon>
        <taxon>Aplysia</taxon>
    </lineage>
</organism>
<evidence type="ECO:0000256" key="2">
    <source>
        <dbReference type="ARBA" id="ARBA00022723"/>
    </source>
</evidence>
<feature type="compositionally biased region" description="Gly residues" evidence="10">
    <location>
        <begin position="287"/>
        <end position="298"/>
    </location>
</feature>
<feature type="domain" description="C2H2-type" evidence="11">
    <location>
        <begin position="74"/>
        <end position="102"/>
    </location>
</feature>
<dbReference type="SUPFAM" id="SSF57667">
    <property type="entry name" value="beta-beta-alpha zinc fingers"/>
    <property type="match status" value="2"/>
</dbReference>
<evidence type="ECO:0000256" key="5">
    <source>
        <dbReference type="ARBA" id="ARBA00022833"/>
    </source>
</evidence>
<feature type="region of interest" description="Disordered" evidence="10">
    <location>
        <begin position="109"/>
        <end position="151"/>
    </location>
</feature>
<keyword evidence="8" id="KW-0539">Nucleus</keyword>
<feature type="domain" description="C2H2-type" evidence="11">
    <location>
        <begin position="18"/>
        <end position="45"/>
    </location>
</feature>
<feature type="region of interest" description="Disordered" evidence="10">
    <location>
        <begin position="258"/>
        <end position="427"/>
    </location>
</feature>
<evidence type="ECO:0000256" key="10">
    <source>
        <dbReference type="SAM" id="MobiDB-lite"/>
    </source>
</evidence>
<dbReference type="PANTHER" id="PTHR24394:SF48">
    <property type="entry name" value="ZINC FINGER PROTEIN 771"/>
    <property type="match status" value="1"/>
</dbReference>
<evidence type="ECO:0000259" key="11">
    <source>
        <dbReference type="PROSITE" id="PS50157"/>
    </source>
</evidence>
<dbReference type="SMART" id="SM00355">
    <property type="entry name" value="ZnF_C2H2"/>
    <property type="match status" value="5"/>
</dbReference>
<dbReference type="GeneID" id="101847275"/>
<keyword evidence="6" id="KW-0805">Transcription regulation</keyword>
<evidence type="ECO:0000256" key="6">
    <source>
        <dbReference type="ARBA" id="ARBA00023015"/>
    </source>
</evidence>
<protein>
    <submittedName>
        <fullName evidence="13">Dual specificity protein kinase splA-like</fullName>
    </submittedName>
</protein>
<keyword evidence="2" id="KW-0479">Metal-binding</keyword>
<keyword evidence="5" id="KW-0862">Zinc</keyword>
<proteinExistence type="predicted"/>
<accession>A0ABM1VWW9</accession>
<sequence>MEETPSVKLPSSNGPRPHRCEVCQRSFREVATLRKHEQLHRADRPYVCQTCGKSFLWSSNLKVHERVHTGERPYKCKICHRCFTQSNDLRRHERNVHMRGKIYGYKTAGRHNSQVTPPATPGEMESNGRDKRPGMAAHGSPHQLESAGLHSPVRGAPPMPHGLPLGSVAGIQSPTGLLAGPYSAVKPHSRAPATLPSFSSFRPMQRSLEGLQAMSLAGRHLHAGPRPHHPMGDAHSALPHHSLRLTQEMMQLHHHQLQHNNNNNNSSSNNNNNNSNSNNNNNNNGISGSGGSSNGGGNSISSNGGLRGTPPDLSPHGEREKDLDHSRDREMDDEEARHRGEDNCVRDYSRDLERGELAERSMSREDAVTAGGGVRDYDDQERGDERDPQRSTPQSRGPPSHLPHEQRASSADNYRHHAYTGTPPDHASAYAQLHHHAAAAGGLVNALGGGGIGGGSHVPSAARALSVSALEDGRLLGVGVGKTSTASSSSTSSATVGYPCDSVMDLSINKSSNSPPSRASSTASSSAADKDMGGLGLSGMNMPPPKTPTSVGAESESEPGKRDVTTTSGTPPADSGGIHHCQHCNIFFYDYTMFHLHESLHMPYEDHPFRCPSCGTHCQDKIEFMFHTVWHVKYPHTIPNYTPFREGFLSSP</sequence>
<dbReference type="Gene3D" id="3.30.160.60">
    <property type="entry name" value="Classic Zinc Finger"/>
    <property type="match status" value="3"/>
</dbReference>
<keyword evidence="7" id="KW-0804">Transcription</keyword>
<feature type="compositionally biased region" description="Low complexity" evidence="10">
    <location>
        <begin position="258"/>
        <end position="286"/>
    </location>
</feature>
<name>A0ABM1VWW9_APLCA</name>
<feature type="domain" description="C2H2-type" evidence="11">
    <location>
        <begin position="46"/>
        <end position="73"/>
    </location>
</feature>
<evidence type="ECO:0000256" key="7">
    <source>
        <dbReference type="ARBA" id="ARBA00023163"/>
    </source>
</evidence>
<feature type="compositionally biased region" description="Low complexity" evidence="10">
    <location>
        <begin position="511"/>
        <end position="527"/>
    </location>
</feature>
<evidence type="ECO:0000256" key="3">
    <source>
        <dbReference type="ARBA" id="ARBA00022737"/>
    </source>
</evidence>
<dbReference type="PANTHER" id="PTHR24394">
    <property type="entry name" value="ZINC FINGER PROTEIN"/>
    <property type="match status" value="1"/>
</dbReference>
<keyword evidence="3" id="KW-0677">Repeat</keyword>
<evidence type="ECO:0000256" key="8">
    <source>
        <dbReference type="ARBA" id="ARBA00023242"/>
    </source>
</evidence>
<dbReference type="Proteomes" id="UP000694888">
    <property type="component" value="Unplaced"/>
</dbReference>
<feature type="region of interest" description="Disordered" evidence="10">
    <location>
        <begin position="507"/>
        <end position="575"/>
    </location>
</feature>
<dbReference type="RefSeq" id="XP_035826911.1">
    <property type="nucleotide sequence ID" value="XM_035971018.1"/>
</dbReference>
<evidence type="ECO:0000313" key="13">
    <source>
        <dbReference type="RefSeq" id="XP_035826911.1"/>
    </source>
</evidence>
<evidence type="ECO:0000313" key="12">
    <source>
        <dbReference type="Proteomes" id="UP000694888"/>
    </source>
</evidence>
<keyword evidence="12" id="KW-1185">Reference proteome</keyword>
<feature type="compositionally biased region" description="Basic and acidic residues" evidence="10">
    <location>
        <begin position="315"/>
        <end position="367"/>
    </location>
</feature>
<evidence type="ECO:0000256" key="9">
    <source>
        <dbReference type="PROSITE-ProRule" id="PRU00042"/>
    </source>
</evidence>
<comment type="subcellular location">
    <subcellularLocation>
        <location evidence="1">Nucleus</location>
    </subcellularLocation>
</comment>
<feature type="non-terminal residue" evidence="13">
    <location>
        <position position="1"/>
    </location>
</feature>
<reference evidence="13" key="1">
    <citation type="submission" date="2025-08" db="UniProtKB">
        <authorList>
            <consortium name="RefSeq"/>
        </authorList>
    </citation>
    <scope>IDENTIFICATION</scope>
</reference>
<dbReference type="PROSITE" id="PS00028">
    <property type="entry name" value="ZINC_FINGER_C2H2_1"/>
    <property type="match status" value="4"/>
</dbReference>
<gene>
    <name evidence="13" type="primary">LOC101847275</name>
</gene>
<dbReference type="InterPro" id="IPR036236">
    <property type="entry name" value="Znf_C2H2_sf"/>
</dbReference>